<keyword evidence="1" id="KW-0812">Transmembrane</keyword>
<reference evidence="2 3" key="1">
    <citation type="submission" date="2021-02" db="EMBL/GenBank/DDBJ databases">
        <title>Paracoccus methylovroum sp.nov., a new methanol and methylamine utilizing methylotrophic denitrifer.</title>
        <authorList>
            <person name="Timsy T."/>
            <person name="Behrendt U."/>
            <person name="Ulrich A."/>
            <person name="Spanner T."/>
            <person name="Foesel B.U."/>
            <person name="Horn M.A."/>
            <person name="Kolb S."/>
        </authorList>
    </citation>
    <scope>NUCLEOTIDE SEQUENCE [LARGE SCALE GENOMIC DNA]</scope>
    <source>
        <strain evidence="2 3">H4-D09</strain>
        <plasmid evidence="2 3">p2</plasmid>
    </source>
</reference>
<organism evidence="2 3">
    <name type="scientific">Paracoccus methylovorus</name>
    <dbReference type="NCBI Taxonomy" id="2812658"/>
    <lineage>
        <taxon>Bacteria</taxon>
        <taxon>Pseudomonadati</taxon>
        <taxon>Pseudomonadota</taxon>
        <taxon>Alphaproteobacteria</taxon>
        <taxon>Rhodobacterales</taxon>
        <taxon>Paracoccaceae</taxon>
        <taxon>Paracoccus</taxon>
    </lineage>
</organism>
<evidence type="ECO:0000313" key="3">
    <source>
        <dbReference type="Proteomes" id="UP000663629"/>
    </source>
</evidence>
<keyword evidence="1" id="KW-0472">Membrane</keyword>
<accession>A0ABX7JP94</accession>
<dbReference type="EMBL" id="CP070372">
    <property type="protein sequence ID" value="QRZ16090.1"/>
    <property type="molecule type" value="Genomic_DNA"/>
</dbReference>
<feature type="transmembrane region" description="Helical" evidence="1">
    <location>
        <begin position="48"/>
        <end position="71"/>
    </location>
</feature>
<dbReference type="Proteomes" id="UP000663629">
    <property type="component" value="Plasmid p2"/>
</dbReference>
<protein>
    <submittedName>
        <fullName evidence="2">Uncharacterized protein</fullName>
    </submittedName>
</protein>
<dbReference type="RefSeq" id="WP_205296977.1">
    <property type="nucleotide sequence ID" value="NZ_CP070372.1"/>
</dbReference>
<evidence type="ECO:0000313" key="2">
    <source>
        <dbReference type="EMBL" id="QRZ16090.1"/>
    </source>
</evidence>
<keyword evidence="1" id="KW-1133">Transmembrane helix</keyword>
<keyword evidence="3" id="KW-1185">Reference proteome</keyword>
<geneLocation type="plasmid" evidence="2 3">
    <name>p2</name>
</geneLocation>
<keyword evidence="2" id="KW-0614">Plasmid</keyword>
<evidence type="ECO:0000256" key="1">
    <source>
        <dbReference type="SAM" id="Phobius"/>
    </source>
</evidence>
<gene>
    <name evidence="2" type="ORF">JWJ88_21330</name>
</gene>
<name>A0ABX7JP94_9RHOB</name>
<sequence length="110" mass="11820">MLNLGTFKNTPASVNKLLKKLAGRGDISVCYEAEPTAAQFEGTLDESWLVSGISLLVLALVLGLSISLDLSRLRSGLLRAMCAKKETEYGSDTQRRVQAECGSHCACQEA</sequence>
<proteinExistence type="predicted"/>